<comment type="caution">
    <text evidence="1">The sequence shown here is derived from an EMBL/GenBank/DDBJ whole genome shotgun (WGS) entry which is preliminary data.</text>
</comment>
<protein>
    <submittedName>
        <fullName evidence="1">Uncharacterized protein</fullName>
    </submittedName>
</protein>
<organism evidence="1 2">
    <name type="scientific">Peronosclerospora sorghi</name>
    <dbReference type="NCBI Taxonomy" id="230839"/>
    <lineage>
        <taxon>Eukaryota</taxon>
        <taxon>Sar</taxon>
        <taxon>Stramenopiles</taxon>
        <taxon>Oomycota</taxon>
        <taxon>Peronosporomycetes</taxon>
        <taxon>Peronosporales</taxon>
        <taxon>Peronosporaceae</taxon>
        <taxon>Peronosclerospora</taxon>
    </lineage>
</organism>
<name>A0ACC0WIF4_9STRA</name>
<evidence type="ECO:0000313" key="2">
    <source>
        <dbReference type="Proteomes" id="UP001163321"/>
    </source>
</evidence>
<dbReference type="Proteomes" id="UP001163321">
    <property type="component" value="Chromosome 13"/>
</dbReference>
<sequence length="222" mass="25770">MPTVPPRQSLRMKRMQLILQKALEVSVHAASRVDLRACVESECGEDEELFAAFFPPPTPENPEQNNTEEVAAQAVLSLRQKVETLFQWLCETHDVDSELLELENVIQQAEERRIRKVTSEGKEREEQKEEKDKIEQETEKVAKRLEKTSPEAQIRAERLRAKREEQKELETLVEALGKKNEELERAVEEKRRKAIAGVQRMQRAALEIEQVIDIAKEYADER</sequence>
<reference evidence="1 2" key="1">
    <citation type="journal article" date="2022" name="bioRxiv">
        <title>The genome of the oomycete Peronosclerospora sorghi, a cosmopolitan pathogen of maize and sorghum, is inflated with dispersed pseudogenes.</title>
        <authorList>
            <person name="Fletcher K."/>
            <person name="Martin F."/>
            <person name="Isakeit T."/>
            <person name="Cavanaugh K."/>
            <person name="Magill C."/>
            <person name="Michelmore R."/>
        </authorList>
    </citation>
    <scope>NUCLEOTIDE SEQUENCE [LARGE SCALE GENOMIC DNA]</scope>
    <source>
        <strain evidence="1">P6</strain>
    </source>
</reference>
<dbReference type="EMBL" id="CM047592">
    <property type="protein sequence ID" value="KAI9918177.1"/>
    <property type="molecule type" value="Genomic_DNA"/>
</dbReference>
<evidence type="ECO:0000313" key="1">
    <source>
        <dbReference type="EMBL" id="KAI9918177.1"/>
    </source>
</evidence>
<accession>A0ACC0WIF4</accession>
<gene>
    <name evidence="1" type="ORF">PsorP6_012649</name>
</gene>
<keyword evidence="2" id="KW-1185">Reference proteome</keyword>
<proteinExistence type="predicted"/>